<dbReference type="EMBL" id="JAQQFM010000009">
    <property type="protein sequence ID" value="MFL9926651.1"/>
    <property type="molecule type" value="Genomic_DNA"/>
</dbReference>
<evidence type="ECO:0000313" key="2">
    <source>
        <dbReference type="Proteomes" id="UP001629246"/>
    </source>
</evidence>
<name>A0ABW9ACL6_9BURK</name>
<sequence>MAHLPQDFMLRLREALTASWDRKTAYLEIEQTGNPALGQCYPTSRVVQHYYPETEIIKGKVWTGQTLDVHFWNGLRVGGDWYHLDLSWQQFPAGSIIKEFVIVERQELNDSEATVQRCALLLKRVDDYLNARSEEVWDGTRPEADLQKQ</sequence>
<evidence type="ECO:0000313" key="1">
    <source>
        <dbReference type="EMBL" id="MFL9926651.1"/>
    </source>
</evidence>
<dbReference type="InterPro" id="IPR056238">
    <property type="entry name" value="YunG-like"/>
</dbReference>
<dbReference type="RefSeq" id="WP_408159866.1">
    <property type="nucleotide sequence ID" value="NZ_JAQQFM010000009.1"/>
</dbReference>
<accession>A0ABW9ACL6</accession>
<protein>
    <submittedName>
        <fullName evidence="1">Uncharacterized protein</fullName>
    </submittedName>
</protein>
<comment type="caution">
    <text evidence="1">The sequence shown here is derived from an EMBL/GenBank/DDBJ whole genome shotgun (WGS) entry which is preliminary data.</text>
</comment>
<keyword evidence="2" id="KW-1185">Reference proteome</keyword>
<dbReference type="Pfam" id="PF24585">
    <property type="entry name" value="YunG"/>
    <property type="match status" value="1"/>
</dbReference>
<dbReference type="Proteomes" id="UP001629246">
    <property type="component" value="Unassembled WGS sequence"/>
</dbReference>
<organism evidence="1 2">
    <name type="scientific">Herbaspirillum lusitanum</name>
    <dbReference type="NCBI Taxonomy" id="213312"/>
    <lineage>
        <taxon>Bacteria</taxon>
        <taxon>Pseudomonadati</taxon>
        <taxon>Pseudomonadota</taxon>
        <taxon>Betaproteobacteria</taxon>
        <taxon>Burkholderiales</taxon>
        <taxon>Oxalobacteraceae</taxon>
        <taxon>Herbaspirillum</taxon>
    </lineage>
</organism>
<gene>
    <name evidence="1" type="ORF">PQR62_20415</name>
</gene>
<proteinExistence type="predicted"/>
<reference evidence="1 2" key="1">
    <citation type="journal article" date="2024" name="Chem. Sci.">
        <title>Discovery of megapolipeptins by genome mining of a Burkholderiales bacteria collection.</title>
        <authorList>
            <person name="Paulo B.S."/>
            <person name="Recchia M.J.J."/>
            <person name="Lee S."/>
            <person name="Fergusson C.H."/>
            <person name="Romanowski S.B."/>
            <person name="Hernandez A."/>
            <person name="Krull N."/>
            <person name="Liu D.Y."/>
            <person name="Cavanagh H."/>
            <person name="Bos A."/>
            <person name="Gray C.A."/>
            <person name="Murphy B.T."/>
            <person name="Linington R.G."/>
            <person name="Eustaquio A.S."/>
        </authorList>
    </citation>
    <scope>NUCLEOTIDE SEQUENCE [LARGE SCALE GENOMIC DNA]</scope>
    <source>
        <strain evidence="1 2">RL21-008-BIB-A</strain>
    </source>
</reference>